<evidence type="ECO:0000313" key="3">
    <source>
        <dbReference type="Proteomes" id="UP001219525"/>
    </source>
</evidence>
<organism evidence="2 3">
    <name type="scientific">Mycena pura</name>
    <dbReference type="NCBI Taxonomy" id="153505"/>
    <lineage>
        <taxon>Eukaryota</taxon>
        <taxon>Fungi</taxon>
        <taxon>Dikarya</taxon>
        <taxon>Basidiomycota</taxon>
        <taxon>Agaricomycotina</taxon>
        <taxon>Agaricomycetes</taxon>
        <taxon>Agaricomycetidae</taxon>
        <taxon>Agaricales</taxon>
        <taxon>Marasmiineae</taxon>
        <taxon>Mycenaceae</taxon>
        <taxon>Mycena</taxon>
    </lineage>
</organism>
<protein>
    <submittedName>
        <fullName evidence="2">Uncharacterized protein</fullName>
    </submittedName>
</protein>
<proteinExistence type="predicted"/>
<dbReference type="EMBL" id="JARJCW010000175">
    <property type="protein sequence ID" value="KAJ7189491.1"/>
    <property type="molecule type" value="Genomic_DNA"/>
</dbReference>
<name>A0AAD6Y333_9AGAR</name>
<feature type="region of interest" description="Disordered" evidence="1">
    <location>
        <begin position="31"/>
        <end position="68"/>
    </location>
</feature>
<dbReference type="AlphaFoldDB" id="A0AAD6Y333"/>
<evidence type="ECO:0000313" key="2">
    <source>
        <dbReference type="EMBL" id="KAJ7189491.1"/>
    </source>
</evidence>
<evidence type="ECO:0000256" key="1">
    <source>
        <dbReference type="SAM" id="MobiDB-lite"/>
    </source>
</evidence>
<comment type="caution">
    <text evidence="2">The sequence shown here is derived from an EMBL/GenBank/DDBJ whole genome shotgun (WGS) entry which is preliminary data.</text>
</comment>
<dbReference type="Proteomes" id="UP001219525">
    <property type="component" value="Unassembled WGS sequence"/>
</dbReference>
<sequence>MYCEYKRVEEGSGTDIERSIRVEYRRSRCTLPRRPPPTLCGRRKGEGSVQEHPTPSAEDAAAKGKMKRGGDRFEDCAVDGHRKCQNWRAQPLPEGDRETPFFVAMDALTPKSWGPKHTNLNPIPSLTTQMNGYKRNDFAHSATRVFAGYLWRRRTMEDSKDGEEVRSPLVPRRSTFRLLYTAICGAGAAAHRVEADLESTNRS</sequence>
<gene>
    <name evidence="2" type="ORF">GGX14DRAFT_408759</name>
</gene>
<reference evidence="2" key="1">
    <citation type="submission" date="2023-03" db="EMBL/GenBank/DDBJ databases">
        <title>Massive genome expansion in bonnet fungi (Mycena s.s.) driven by repeated elements and novel gene families across ecological guilds.</title>
        <authorList>
            <consortium name="Lawrence Berkeley National Laboratory"/>
            <person name="Harder C.B."/>
            <person name="Miyauchi S."/>
            <person name="Viragh M."/>
            <person name="Kuo A."/>
            <person name="Thoen E."/>
            <person name="Andreopoulos B."/>
            <person name="Lu D."/>
            <person name="Skrede I."/>
            <person name="Drula E."/>
            <person name="Henrissat B."/>
            <person name="Morin E."/>
            <person name="Kohler A."/>
            <person name="Barry K."/>
            <person name="LaButti K."/>
            <person name="Morin E."/>
            <person name="Salamov A."/>
            <person name="Lipzen A."/>
            <person name="Mereny Z."/>
            <person name="Hegedus B."/>
            <person name="Baldrian P."/>
            <person name="Stursova M."/>
            <person name="Weitz H."/>
            <person name="Taylor A."/>
            <person name="Grigoriev I.V."/>
            <person name="Nagy L.G."/>
            <person name="Martin F."/>
            <person name="Kauserud H."/>
        </authorList>
    </citation>
    <scope>NUCLEOTIDE SEQUENCE</scope>
    <source>
        <strain evidence="2">9144</strain>
    </source>
</reference>
<keyword evidence="3" id="KW-1185">Reference proteome</keyword>
<accession>A0AAD6Y333</accession>